<dbReference type="SMART" id="SM00066">
    <property type="entry name" value="GAL4"/>
    <property type="match status" value="1"/>
</dbReference>
<dbReference type="AlphaFoldDB" id="A0A9P7GXQ1"/>
<dbReference type="PROSITE" id="PS50048">
    <property type="entry name" value="ZN2_CY6_FUNGAL_2"/>
    <property type="match status" value="1"/>
</dbReference>
<evidence type="ECO:0000256" key="2">
    <source>
        <dbReference type="ARBA" id="ARBA00023242"/>
    </source>
</evidence>
<dbReference type="SMART" id="SM00906">
    <property type="entry name" value="Fungal_trans"/>
    <property type="match status" value="1"/>
</dbReference>
<evidence type="ECO:0000313" key="4">
    <source>
        <dbReference type="EMBL" id="KAG5655285.1"/>
    </source>
</evidence>
<dbReference type="PROSITE" id="PS00463">
    <property type="entry name" value="ZN2_CY6_FUNGAL_1"/>
    <property type="match status" value="1"/>
</dbReference>
<comment type="caution">
    <text evidence="4">The sequence shown here is derived from an EMBL/GenBank/DDBJ whole genome shotgun (WGS) entry which is preliminary data.</text>
</comment>
<evidence type="ECO:0000313" key="5">
    <source>
        <dbReference type="Proteomes" id="UP000782241"/>
    </source>
</evidence>
<dbReference type="SUPFAM" id="SSF51735">
    <property type="entry name" value="NAD(P)-binding Rossmann-fold domains"/>
    <property type="match status" value="1"/>
</dbReference>
<dbReference type="InterPro" id="IPR036291">
    <property type="entry name" value="NAD(P)-bd_dom_sf"/>
</dbReference>
<dbReference type="GO" id="GO:0003677">
    <property type="term" value="F:DNA binding"/>
    <property type="evidence" value="ECO:0007669"/>
    <property type="project" value="InterPro"/>
</dbReference>
<dbReference type="Gene3D" id="4.10.240.10">
    <property type="entry name" value="Zn(2)-C6 fungal-type DNA-binding domain"/>
    <property type="match status" value="1"/>
</dbReference>
<dbReference type="Pfam" id="PF00172">
    <property type="entry name" value="Zn_clus"/>
    <property type="match status" value="1"/>
</dbReference>
<keyword evidence="5" id="KW-1185">Reference proteome</keyword>
<dbReference type="Pfam" id="PF13561">
    <property type="entry name" value="adh_short_C2"/>
    <property type="match status" value="1"/>
</dbReference>
<dbReference type="Proteomes" id="UP000782241">
    <property type="component" value="Unassembled WGS sequence"/>
</dbReference>
<dbReference type="Pfam" id="PF04082">
    <property type="entry name" value="Fungal_trans"/>
    <property type="match status" value="1"/>
</dbReference>
<keyword evidence="1" id="KW-0479">Metal-binding</keyword>
<sequence length="841" mass="93365">MITTSLTFAIFTPTPTHSHIHQLHHVHSRPCRSHSRRRFNVGDHVGRAFAAKGYKIALAARSVKEQDSTPDKLLIRGDFADPESITSIFTKVKSQLGVPYVVVYNAAASSFPGAKTPLNVPVNDFVRNLAINTTSAFVAAQQAVIGFEELPDSAARTFIYTGNCTNDTPMAALSDASLGKTASASFIQAAAGAYADKGFKFYYADERKADGSPAFSAIDGPAHGEFYTQLAEGASQGPWQQTFSCDKCRVKKIRCEPTKDGCAQCTKYKTTCHFTPIATKRKPRRPAGHKQISDLEDRLKTMESLLQLALQSKGAGGTEEQLPINMVGDQAMLMEIESTSTSSSSRHDILSPTAARSKSGLLNDGMDFSKFTLLPTTPWAERVGEMPHVKIPSLSSMRPTNIPTTEMILQPLSLPAFHQLPSKGFALELITDGLRSFNSFFPIFDETDLLQKFHAQYLDSTPNNPCWWSCINVFLAIAHRFRSMRTYDRAYETKQACGYIRNALAVVAELNVMHSNLAAVQSLVGLAIVLQGTANPHPASVLTAAAIRLAQTLGLHRETPYDCLPKDQVEQGRRVFWLAYILDKDISLRMKQPFAQDDEDMDAILPSRNALQVHSPDGLSNTDLLNSRIGLAVIQGQVYKRLYSVQASRQPEAQRQEVARELNSILSYWKSSVDIDFEDGVMVPLQPPLATEIIHSLVHRFTYVNCLVMINVHIPEMDSFLVDDVSQIHAIFEQAYVTESRKAAQLISLIPHGDYAVVWLLLQSFSNIAETLLKNAERYSASPQAITDLEFVKPFLGLFEILETEKACYRSEEVRRIRRSCGELWDRATEAVRSMNIEFGE</sequence>
<dbReference type="InterPro" id="IPR007219">
    <property type="entry name" value="XnlR_reg_dom"/>
</dbReference>
<dbReference type="PANTHER" id="PTHR46910">
    <property type="entry name" value="TRANSCRIPTION FACTOR PDR1"/>
    <property type="match status" value="1"/>
</dbReference>
<dbReference type="CDD" id="cd12148">
    <property type="entry name" value="fungal_TF_MHR"/>
    <property type="match status" value="1"/>
</dbReference>
<accession>A0A9P7GXQ1</accession>
<dbReference type="EMBL" id="JAGPUO010000031">
    <property type="protein sequence ID" value="KAG5655285.1"/>
    <property type="molecule type" value="Genomic_DNA"/>
</dbReference>
<name>A0A9P7GXQ1_9HYPO</name>
<dbReference type="GO" id="GO:0006351">
    <property type="term" value="P:DNA-templated transcription"/>
    <property type="evidence" value="ECO:0007669"/>
    <property type="project" value="InterPro"/>
</dbReference>
<dbReference type="PANTHER" id="PTHR46910:SF25">
    <property type="entry name" value="ABC-TRANSPORTER-REGULATING TRANSCRIPTION FACTOR"/>
    <property type="match status" value="1"/>
</dbReference>
<proteinExistence type="predicted"/>
<organism evidence="4 5">
    <name type="scientific">Fusarium avenaceum</name>
    <dbReference type="NCBI Taxonomy" id="40199"/>
    <lineage>
        <taxon>Eukaryota</taxon>
        <taxon>Fungi</taxon>
        <taxon>Dikarya</taxon>
        <taxon>Ascomycota</taxon>
        <taxon>Pezizomycotina</taxon>
        <taxon>Sordariomycetes</taxon>
        <taxon>Hypocreomycetidae</taxon>
        <taxon>Hypocreales</taxon>
        <taxon>Nectriaceae</taxon>
        <taxon>Fusarium</taxon>
        <taxon>Fusarium tricinctum species complex</taxon>
    </lineage>
</organism>
<dbReference type="InterPro" id="IPR036864">
    <property type="entry name" value="Zn2-C6_fun-type_DNA-bd_sf"/>
</dbReference>
<keyword evidence="2" id="KW-0539">Nucleus</keyword>
<dbReference type="InterPro" id="IPR002347">
    <property type="entry name" value="SDR_fam"/>
</dbReference>
<evidence type="ECO:0000256" key="1">
    <source>
        <dbReference type="ARBA" id="ARBA00022723"/>
    </source>
</evidence>
<dbReference type="CDD" id="cd00067">
    <property type="entry name" value="GAL4"/>
    <property type="match status" value="1"/>
</dbReference>
<dbReference type="InterPro" id="IPR050987">
    <property type="entry name" value="AtrR-like"/>
</dbReference>
<reference evidence="4" key="1">
    <citation type="submission" date="2021-04" db="EMBL/GenBank/DDBJ databases">
        <title>Draft genome of Fusarium avenaceum strain F156N33, isolated from an atmospheric sample in Virginia.</title>
        <authorList>
            <person name="Yang S."/>
            <person name="Vinatzer B.A."/>
            <person name="Coleman J."/>
        </authorList>
    </citation>
    <scope>NUCLEOTIDE SEQUENCE</scope>
    <source>
        <strain evidence="4">F156N33</strain>
    </source>
</reference>
<feature type="domain" description="Zn(2)-C6 fungal-type" evidence="3">
    <location>
        <begin position="244"/>
        <end position="274"/>
    </location>
</feature>
<dbReference type="Gene3D" id="3.40.50.720">
    <property type="entry name" value="NAD(P)-binding Rossmann-like Domain"/>
    <property type="match status" value="1"/>
</dbReference>
<dbReference type="SUPFAM" id="SSF57701">
    <property type="entry name" value="Zn2/Cys6 DNA-binding domain"/>
    <property type="match status" value="1"/>
</dbReference>
<dbReference type="GO" id="GO:0000981">
    <property type="term" value="F:DNA-binding transcription factor activity, RNA polymerase II-specific"/>
    <property type="evidence" value="ECO:0007669"/>
    <property type="project" value="InterPro"/>
</dbReference>
<dbReference type="GO" id="GO:0008270">
    <property type="term" value="F:zinc ion binding"/>
    <property type="evidence" value="ECO:0007669"/>
    <property type="project" value="InterPro"/>
</dbReference>
<protein>
    <recommendedName>
        <fullName evidence="3">Zn(2)-C6 fungal-type domain-containing protein</fullName>
    </recommendedName>
</protein>
<gene>
    <name evidence="4" type="ORF">KAF25_010437</name>
</gene>
<evidence type="ECO:0000259" key="3">
    <source>
        <dbReference type="PROSITE" id="PS50048"/>
    </source>
</evidence>
<dbReference type="InterPro" id="IPR001138">
    <property type="entry name" value="Zn2Cys6_DnaBD"/>
</dbReference>